<dbReference type="FunCoup" id="A0A3Q0KKB6">
    <property type="interactions" value="93"/>
</dbReference>
<dbReference type="PANTHER" id="PTHR10334">
    <property type="entry name" value="CYSTEINE-RICH SECRETORY PROTEIN-RELATED"/>
    <property type="match status" value="1"/>
</dbReference>
<dbReference type="SMART" id="SM00198">
    <property type="entry name" value="SCP"/>
    <property type="match status" value="1"/>
</dbReference>
<evidence type="ECO:0000313" key="2">
    <source>
        <dbReference type="Proteomes" id="UP000008854"/>
    </source>
</evidence>
<dbReference type="Proteomes" id="UP000008854">
    <property type="component" value="Unassembled WGS sequence"/>
</dbReference>
<dbReference type="Pfam" id="PF00188">
    <property type="entry name" value="CAP"/>
    <property type="match status" value="1"/>
</dbReference>
<dbReference type="SUPFAM" id="SSF55797">
    <property type="entry name" value="PR-1-like"/>
    <property type="match status" value="1"/>
</dbReference>
<dbReference type="PRINTS" id="PR00838">
    <property type="entry name" value="V5ALLERGEN"/>
</dbReference>
<dbReference type="STRING" id="6183.A0A3Q0KKB6"/>
<reference evidence="2" key="1">
    <citation type="journal article" date="2012" name="PLoS Negl. Trop. Dis.">
        <title>A systematically improved high quality genome and transcriptome of the human blood fluke Schistosoma mansoni.</title>
        <authorList>
            <person name="Protasio A.V."/>
            <person name="Tsai I.J."/>
            <person name="Babbage A."/>
            <person name="Nichol S."/>
            <person name="Hunt M."/>
            <person name="Aslett M.A."/>
            <person name="De Silva N."/>
            <person name="Velarde G.S."/>
            <person name="Anderson T.J."/>
            <person name="Clark R.C."/>
            <person name="Davidson C."/>
            <person name="Dillon G.P."/>
            <person name="Holroyd N.E."/>
            <person name="LoVerde P.T."/>
            <person name="Lloyd C."/>
            <person name="McQuillan J."/>
            <person name="Oliveira G."/>
            <person name="Otto T.D."/>
            <person name="Parker-Manuel S.J."/>
            <person name="Quail M.A."/>
            <person name="Wilson R.A."/>
            <person name="Zerlotini A."/>
            <person name="Dunne D.W."/>
            <person name="Berriman M."/>
        </authorList>
    </citation>
    <scope>NUCLEOTIDE SEQUENCE [LARGE SCALE GENOMIC DNA]</scope>
    <source>
        <strain evidence="2">Puerto Rican</strain>
    </source>
</reference>
<dbReference type="InParanoid" id="A0A3Q0KKB6"/>
<feature type="domain" description="SCP" evidence="1">
    <location>
        <begin position="2"/>
        <end position="146"/>
    </location>
</feature>
<dbReference type="CDD" id="cd05380">
    <property type="entry name" value="CAP_euk"/>
    <property type="match status" value="1"/>
</dbReference>
<dbReference type="InterPro" id="IPR001283">
    <property type="entry name" value="CRISP-related"/>
</dbReference>
<reference evidence="3" key="2">
    <citation type="submission" date="2018-12" db="UniProtKB">
        <authorList>
            <consortium name="WormBaseParasite"/>
        </authorList>
    </citation>
    <scope>IDENTIFICATION</scope>
    <source>
        <strain evidence="3">Puerto Rican</strain>
    </source>
</reference>
<evidence type="ECO:0000313" key="3">
    <source>
        <dbReference type="WBParaSite" id="Smp_120670.1"/>
    </source>
</evidence>
<dbReference type="PRINTS" id="PR00837">
    <property type="entry name" value="V5TPXLIKE"/>
</dbReference>
<name>A0A3Q0KKB6_SCHMA</name>
<proteinExistence type="predicted"/>
<keyword evidence="2" id="KW-1185">Reference proteome</keyword>
<dbReference type="InterPro" id="IPR014044">
    <property type="entry name" value="CAP_dom"/>
</dbReference>
<accession>A0A3Q0KKB6</accession>
<dbReference type="WBParaSite" id="Smp_120670.1">
    <property type="protein sequence ID" value="Smp_120670.1"/>
    <property type="gene ID" value="Smp_120670"/>
</dbReference>
<sequence length="153" mass="17686">MRDYFIAMHNVVRQAVKYGLIPGQPEARHMNLLKWNTELAKKAQNFSDQCQLGHDKDEERKIPGFEYVGQNWALTPRLLIGFKMWFDESQNYNYNTNTCINNQCTHYTQLIWENTTDFGCGVTECKNMLPNLNVICNYGPGGNILGVKPYRTA</sequence>
<evidence type="ECO:0000259" key="1">
    <source>
        <dbReference type="SMART" id="SM00198"/>
    </source>
</evidence>
<protein>
    <submittedName>
        <fullName evidence="3">Venom allergen-like (VAL) 5 protein</fullName>
    </submittedName>
</protein>
<dbReference type="Gene3D" id="3.40.33.10">
    <property type="entry name" value="CAP"/>
    <property type="match status" value="1"/>
</dbReference>
<dbReference type="InterPro" id="IPR002413">
    <property type="entry name" value="V5_allergen-like"/>
</dbReference>
<dbReference type="AlphaFoldDB" id="A0A3Q0KKB6"/>
<dbReference type="InterPro" id="IPR035940">
    <property type="entry name" value="CAP_sf"/>
</dbReference>
<organism evidence="2 3">
    <name type="scientific">Schistosoma mansoni</name>
    <name type="common">Blood fluke</name>
    <dbReference type="NCBI Taxonomy" id="6183"/>
    <lineage>
        <taxon>Eukaryota</taxon>
        <taxon>Metazoa</taxon>
        <taxon>Spiralia</taxon>
        <taxon>Lophotrochozoa</taxon>
        <taxon>Platyhelminthes</taxon>
        <taxon>Trematoda</taxon>
        <taxon>Digenea</taxon>
        <taxon>Strigeidida</taxon>
        <taxon>Schistosomatoidea</taxon>
        <taxon>Schistosomatidae</taxon>
        <taxon>Schistosoma</taxon>
    </lineage>
</organism>